<dbReference type="GO" id="GO:0043130">
    <property type="term" value="F:ubiquitin binding"/>
    <property type="evidence" value="ECO:0007669"/>
    <property type="project" value="TreeGrafter"/>
</dbReference>
<dbReference type="Gene3D" id="2.130.10.10">
    <property type="entry name" value="YVTN repeat-like/Quinoprotein amine dehydrogenase"/>
    <property type="match status" value="2"/>
</dbReference>
<dbReference type="PROSITE" id="PS50082">
    <property type="entry name" value="WD_REPEATS_2"/>
    <property type="match status" value="4"/>
</dbReference>
<keyword evidence="2" id="KW-0677">Repeat</keyword>
<accession>A0AA88XUZ2</accession>
<dbReference type="CDD" id="cd00200">
    <property type="entry name" value="WD40"/>
    <property type="match status" value="1"/>
</dbReference>
<dbReference type="SUPFAM" id="SSF81383">
    <property type="entry name" value="F-box domain"/>
    <property type="match status" value="1"/>
</dbReference>
<dbReference type="SUPFAM" id="SSF50978">
    <property type="entry name" value="WD40 repeat-like"/>
    <property type="match status" value="1"/>
</dbReference>
<evidence type="ECO:0000256" key="3">
    <source>
        <dbReference type="PROSITE-ProRule" id="PRU00221"/>
    </source>
</evidence>
<dbReference type="PRINTS" id="PR00320">
    <property type="entry name" value="GPROTEINBRPT"/>
</dbReference>
<dbReference type="Gene3D" id="1.20.1280.50">
    <property type="match status" value="1"/>
</dbReference>
<evidence type="ECO:0000313" key="6">
    <source>
        <dbReference type="Proteomes" id="UP001186944"/>
    </source>
</evidence>
<sequence length="400" mass="45430">MEERGAGDIINGNVDFTTCLPPELIERILFLLTAQELSRFSQVCISWREASNRDQLWMHHCMVRGWMRFGVQGEILHEQPTINPETNVSGTSPVFQLPRYISPDTRLLPICKWKHVFIRIHHLFKNWEKGRYTQPAILKGHRKKVTAMDCNRSCIVTGSEDKSLIIWDLYSCRKLYSINCHSDCINVIKIVNNTIYTGCDDSAIRVIDSTTGQLLYSLLGHAGNVEHILLYDDLLVSAATDRTLRVWCLKERKLKYSFKDHDDEIECLKNYGNLVVSGGWDTRLHLYDITRGKLLQKLEGHTEVVSCCYCGDQTVVSGSGDCDLRIWQISSGECLHILKGHTGEVYCLACNEEMIASGSQDSTVRLWSHQEGKIAEYGSPTSYTVTSDVCRGYQANHSLT</sequence>
<dbReference type="PANTHER" id="PTHR19849">
    <property type="entry name" value="PHOSPHOLIPASE A-2-ACTIVATING PROTEIN"/>
    <property type="match status" value="1"/>
</dbReference>
<dbReference type="SMART" id="SM00320">
    <property type="entry name" value="WD40"/>
    <property type="match status" value="6"/>
</dbReference>
<feature type="repeat" description="WD" evidence="3">
    <location>
        <begin position="138"/>
        <end position="177"/>
    </location>
</feature>
<evidence type="ECO:0000313" key="5">
    <source>
        <dbReference type="EMBL" id="KAK3092353.1"/>
    </source>
</evidence>
<dbReference type="EMBL" id="VSWD01000009">
    <property type="protein sequence ID" value="KAK3092353.1"/>
    <property type="molecule type" value="Genomic_DNA"/>
</dbReference>
<dbReference type="PROSITE" id="PS50294">
    <property type="entry name" value="WD_REPEATS_REGION"/>
    <property type="match status" value="2"/>
</dbReference>
<feature type="repeat" description="WD" evidence="3">
    <location>
        <begin position="218"/>
        <end position="257"/>
    </location>
</feature>
<dbReference type="Pfam" id="PF00400">
    <property type="entry name" value="WD40"/>
    <property type="match status" value="5"/>
</dbReference>
<dbReference type="GO" id="GO:0005737">
    <property type="term" value="C:cytoplasm"/>
    <property type="evidence" value="ECO:0007669"/>
    <property type="project" value="TreeGrafter"/>
</dbReference>
<dbReference type="Pfam" id="PF12937">
    <property type="entry name" value="F-box-like"/>
    <property type="match status" value="1"/>
</dbReference>
<dbReference type="GO" id="GO:0043161">
    <property type="term" value="P:proteasome-mediated ubiquitin-dependent protein catabolic process"/>
    <property type="evidence" value="ECO:0007669"/>
    <property type="project" value="TreeGrafter"/>
</dbReference>
<dbReference type="GO" id="GO:0010992">
    <property type="term" value="P:ubiquitin recycling"/>
    <property type="evidence" value="ECO:0007669"/>
    <property type="project" value="TreeGrafter"/>
</dbReference>
<feature type="repeat" description="WD" evidence="3">
    <location>
        <begin position="298"/>
        <end position="337"/>
    </location>
</feature>
<dbReference type="InterPro" id="IPR001680">
    <property type="entry name" value="WD40_rpt"/>
</dbReference>
<reference evidence="5" key="1">
    <citation type="submission" date="2019-08" db="EMBL/GenBank/DDBJ databases">
        <title>The improved chromosome-level genome for the pearl oyster Pinctada fucata martensii using PacBio sequencing and Hi-C.</title>
        <authorList>
            <person name="Zheng Z."/>
        </authorList>
    </citation>
    <scope>NUCLEOTIDE SEQUENCE</scope>
    <source>
        <strain evidence="5">ZZ-2019</strain>
        <tissue evidence="5">Adductor muscle</tissue>
    </source>
</reference>
<dbReference type="Proteomes" id="UP001186944">
    <property type="component" value="Unassembled WGS sequence"/>
</dbReference>
<gene>
    <name evidence="5" type="ORF">FSP39_001760</name>
</gene>
<dbReference type="InterPro" id="IPR036322">
    <property type="entry name" value="WD40_repeat_dom_sf"/>
</dbReference>
<name>A0AA88XUZ2_PINIB</name>
<protein>
    <recommendedName>
        <fullName evidence="4">F-box domain-containing protein</fullName>
    </recommendedName>
</protein>
<organism evidence="5 6">
    <name type="scientific">Pinctada imbricata</name>
    <name type="common">Atlantic pearl-oyster</name>
    <name type="synonym">Pinctada martensii</name>
    <dbReference type="NCBI Taxonomy" id="66713"/>
    <lineage>
        <taxon>Eukaryota</taxon>
        <taxon>Metazoa</taxon>
        <taxon>Spiralia</taxon>
        <taxon>Lophotrochozoa</taxon>
        <taxon>Mollusca</taxon>
        <taxon>Bivalvia</taxon>
        <taxon>Autobranchia</taxon>
        <taxon>Pteriomorphia</taxon>
        <taxon>Pterioida</taxon>
        <taxon>Pterioidea</taxon>
        <taxon>Pteriidae</taxon>
        <taxon>Pinctada</taxon>
    </lineage>
</organism>
<dbReference type="GO" id="GO:0005634">
    <property type="term" value="C:nucleus"/>
    <property type="evidence" value="ECO:0007669"/>
    <property type="project" value="TreeGrafter"/>
</dbReference>
<proteinExistence type="predicted"/>
<dbReference type="InterPro" id="IPR036047">
    <property type="entry name" value="F-box-like_dom_sf"/>
</dbReference>
<keyword evidence="6" id="KW-1185">Reference proteome</keyword>
<feature type="repeat" description="WD" evidence="3">
    <location>
        <begin position="338"/>
        <end position="377"/>
    </location>
</feature>
<dbReference type="PANTHER" id="PTHR19849:SF1">
    <property type="entry name" value="F-BOX_WD REPEAT-CONTAINING PROTEIN 7"/>
    <property type="match status" value="1"/>
</dbReference>
<dbReference type="PROSITE" id="PS00678">
    <property type="entry name" value="WD_REPEATS_1"/>
    <property type="match status" value="1"/>
</dbReference>
<dbReference type="InterPro" id="IPR001810">
    <property type="entry name" value="F-box_dom"/>
</dbReference>
<comment type="caution">
    <text evidence="5">The sequence shown here is derived from an EMBL/GenBank/DDBJ whole genome shotgun (WGS) entry which is preliminary data.</text>
</comment>
<evidence type="ECO:0000259" key="4">
    <source>
        <dbReference type="PROSITE" id="PS50181"/>
    </source>
</evidence>
<evidence type="ECO:0000256" key="1">
    <source>
        <dbReference type="ARBA" id="ARBA00022574"/>
    </source>
</evidence>
<dbReference type="AlphaFoldDB" id="A0AA88XUZ2"/>
<dbReference type="SMART" id="SM00256">
    <property type="entry name" value="FBOX"/>
    <property type="match status" value="1"/>
</dbReference>
<dbReference type="InterPro" id="IPR015943">
    <property type="entry name" value="WD40/YVTN_repeat-like_dom_sf"/>
</dbReference>
<dbReference type="PROSITE" id="PS50181">
    <property type="entry name" value="FBOX"/>
    <property type="match status" value="1"/>
</dbReference>
<dbReference type="InterPro" id="IPR019775">
    <property type="entry name" value="WD40_repeat_CS"/>
</dbReference>
<evidence type="ECO:0000256" key="2">
    <source>
        <dbReference type="ARBA" id="ARBA00022737"/>
    </source>
</evidence>
<dbReference type="InterPro" id="IPR020472">
    <property type="entry name" value="WD40_PAC1"/>
</dbReference>
<keyword evidence="1 3" id="KW-0853">WD repeat</keyword>
<feature type="domain" description="F-box" evidence="4">
    <location>
        <begin position="14"/>
        <end position="60"/>
    </location>
</feature>